<dbReference type="Proteomes" id="UP000271010">
    <property type="component" value="Unassembled WGS sequence"/>
</dbReference>
<dbReference type="AlphaFoldDB" id="A0A3M9N3U2"/>
<feature type="transmembrane region" description="Helical" evidence="1">
    <location>
        <begin position="573"/>
        <end position="591"/>
    </location>
</feature>
<accession>A0A3M9N3U2</accession>
<keyword evidence="1" id="KW-0812">Transmembrane</keyword>
<feature type="transmembrane region" description="Helical" evidence="1">
    <location>
        <begin position="36"/>
        <end position="53"/>
    </location>
</feature>
<reference evidence="2 3" key="1">
    <citation type="submission" date="2018-11" db="EMBL/GenBank/DDBJ databases">
        <title>Rufibacter latericius sp. nov., isolated from water in Baiyang Lake.</title>
        <authorList>
            <person name="Yang Y."/>
        </authorList>
    </citation>
    <scope>NUCLEOTIDE SEQUENCE [LARGE SCALE GENOMIC DNA]</scope>
    <source>
        <strain evidence="2 3">MCC P1</strain>
    </source>
</reference>
<evidence type="ECO:0000256" key="1">
    <source>
        <dbReference type="SAM" id="Phobius"/>
    </source>
</evidence>
<dbReference type="EMBL" id="RJJE01000002">
    <property type="protein sequence ID" value="RNI32472.1"/>
    <property type="molecule type" value="Genomic_DNA"/>
</dbReference>
<organism evidence="2 3">
    <name type="scientific">Rufibacter immobilis</name>
    <dbReference type="NCBI Taxonomy" id="1348778"/>
    <lineage>
        <taxon>Bacteria</taxon>
        <taxon>Pseudomonadati</taxon>
        <taxon>Bacteroidota</taxon>
        <taxon>Cytophagia</taxon>
        <taxon>Cytophagales</taxon>
        <taxon>Hymenobacteraceae</taxon>
        <taxon>Rufibacter</taxon>
    </lineage>
</organism>
<feature type="transmembrane region" description="Helical" evidence="1">
    <location>
        <begin position="6"/>
        <end position="24"/>
    </location>
</feature>
<comment type="caution">
    <text evidence="2">The sequence shown here is derived from an EMBL/GenBank/DDBJ whole genome shotgun (WGS) entry which is preliminary data.</text>
</comment>
<dbReference type="InterPro" id="IPR029062">
    <property type="entry name" value="Class_I_gatase-like"/>
</dbReference>
<sequence>MNLPLPLVLSLALLLGAWLTWLAVRRADRRRLAGRLVASWVAVACLALLASPPKITRTYSASEAILITDGYSPDSLQALLNRLQPKPQVFAFETEAQQAIPVKDFAAFRQQHPAVQTLHVLGHGLAEEELASVATLRLVPHLSPLPAGVLSASWPKKITLGEPVQVQGIFTSPEKPVILYLQAAGGNRDSMEVKKGAGQAFQLGFTPKTSGRFVYQVQWQEGDSLHREVIPVIVEEPRLLNVLLLSSAPSFEVKFLKNALAEQGHGVAVRQEVSQNIYQTETINLSKQSLNRLTPALLQNFDVVLLEEATLQGLSAQEKQALQQAVRQQGLGILTCFSQNSAKPIPFFAEARFRQISEKQPLNAPVRWKGQRPNTSAVFALPSVILQAQEGQQVLAWEQNPQQAVVVHARKGMGQVGISLVPETFPLALEGKEALYRQYWATLLSALAKPAREIGVAVAPVRPQIDASVFLQPTGQAPTAENLQVTGHETAGSFRANTSALMPQREEYILWPAKAGWHATSSVEDGGTGSYYVYASTDWQTQKYHEKRLALQKAAQTSSIAETPARITQEEEIYLWPLGLLLLLSLAFLWLEEKI</sequence>
<keyword evidence="3" id="KW-1185">Reference proteome</keyword>
<proteinExistence type="predicted"/>
<dbReference type="Gene3D" id="3.40.50.880">
    <property type="match status" value="1"/>
</dbReference>
<keyword evidence="1" id="KW-0472">Membrane</keyword>
<keyword evidence="1" id="KW-1133">Transmembrane helix</keyword>
<evidence type="ECO:0000313" key="2">
    <source>
        <dbReference type="EMBL" id="RNI32472.1"/>
    </source>
</evidence>
<gene>
    <name evidence="2" type="ORF">EFA69_03880</name>
</gene>
<protein>
    <submittedName>
        <fullName evidence="2">Uncharacterized protein</fullName>
    </submittedName>
</protein>
<dbReference type="RefSeq" id="WP_123131772.1">
    <property type="nucleotide sequence ID" value="NZ_RJJE01000002.1"/>
</dbReference>
<dbReference type="OrthoDB" id="980086at2"/>
<evidence type="ECO:0000313" key="3">
    <source>
        <dbReference type="Proteomes" id="UP000271010"/>
    </source>
</evidence>
<name>A0A3M9N3U2_9BACT</name>